<evidence type="ECO:0000256" key="7">
    <source>
        <dbReference type="ARBA" id="ARBA00023049"/>
    </source>
</evidence>
<evidence type="ECO:0000259" key="11">
    <source>
        <dbReference type="Pfam" id="PF05572"/>
    </source>
</evidence>
<feature type="compositionally biased region" description="Pro residues" evidence="9">
    <location>
        <begin position="528"/>
        <end position="540"/>
    </location>
</feature>
<name>A0AAF0Y262_9TREE</name>
<feature type="region of interest" description="Disordered" evidence="9">
    <location>
        <begin position="66"/>
        <end position="126"/>
    </location>
</feature>
<feature type="compositionally biased region" description="Low complexity" evidence="9">
    <location>
        <begin position="66"/>
        <end position="82"/>
    </location>
</feature>
<feature type="region of interest" description="Disordered" evidence="9">
    <location>
        <begin position="381"/>
        <end position="404"/>
    </location>
</feature>
<keyword evidence="2" id="KW-0645">Protease</keyword>
<dbReference type="Pfam" id="PF05572">
    <property type="entry name" value="Peptidase_M43"/>
    <property type="match status" value="1"/>
</dbReference>
<dbReference type="AlphaFoldDB" id="A0AAF0Y262"/>
<feature type="compositionally biased region" description="Low complexity" evidence="9">
    <location>
        <begin position="608"/>
        <end position="621"/>
    </location>
</feature>
<dbReference type="PANTHER" id="PTHR47466:SF1">
    <property type="entry name" value="METALLOPROTEASE MEP1 (AFU_ORTHOLOGUE AFUA_1G07730)-RELATED"/>
    <property type="match status" value="1"/>
</dbReference>
<comment type="similarity">
    <text evidence="1">Belongs to the peptidase M43B family.</text>
</comment>
<proteinExistence type="inferred from homology"/>
<dbReference type="EMBL" id="CP086714">
    <property type="protein sequence ID" value="WOO76539.1"/>
    <property type="molecule type" value="Genomic_DNA"/>
</dbReference>
<reference evidence="12" key="1">
    <citation type="submission" date="2023-10" db="EMBL/GenBank/DDBJ databases">
        <authorList>
            <person name="Noh H."/>
        </authorList>
    </citation>
    <scope>NUCLEOTIDE SEQUENCE</scope>
    <source>
        <strain evidence="12">DUCC4014</strain>
    </source>
</reference>
<organism evidence="12 13">
    <name type="scientific">Vanrija pseudolonga</name>
    <dbReference type="NCBI Taxonomy" id="143232"/>
    <lineage>
        <taxon>Eukaryota</taxon>
        <taxon>Fungi</taxon>
        <taxon>Dikarya</taxon>
        <taxon>Basidiomycota</taxon>
        <taxon>Agaricomycotina</taxon>
        <taxon>Tremellomycetes</taxon>
        <taxon>Trichosporonales</taxon>
        <taxon>Trichosporonaceae</taxon>
        <taxon>Vanrija</taxon>
    </lineage>
</organism>
<evidence type="ECO:0000256" key="2">
    <source>
        <dbReference type="ARBA" id="ARBA00022670"/>
    </source>
</evidence>
<dbReference type="Gene3D" id="3.40.390.10">
    <property type="entry name" value="Collagenase (Catalytic Domain)"/>
    <property type="match status" value="1"/>
</dbReference>
<feature type="region of interest" description="Disordered" evidence="9">
    <location>
        <begin position="574"/>
        <end position="621"/>
    </location>
</feature>
<keyword evidence="8" id="KW-1015">Disulfide bond</keyword>
<feature type="domain" description="Peptidase M43 pregnancy-associated plasma-A" evidence="11">
    <location>
        <begin position="288"/>
        <end position="433"/>
    </location>
</feature>
<evidence type="ECO:0000256" key="4">
    <source>
        <dbReference type="ARBA" id="ARBA00022729"/>
    </source>
</evidence>
<dbReference type="InterPro" id="IPR008754">
    <property type="entry name" value="Peptidase_M43"/>
</dbReference>
<evidence type="ECO:0000256" key="1">
    <source>
        <dbReference type="ARBA" id="ARBA00008721"/>
    </source>
</evidence>
<dbReference type="GeneID" id="87803425"/>
<evidence type="ECO:0000256" key="3">
    <source>
        <dbReference type="ARBA" id="ARBA00022723"/>
    </source>
</evidence>
<gene>
    <name evidence="12" type="primary">MEP1</name>
    <name evidence="12" type="ORF">LOC62_01G000166</name>
</gene>
<dbReference type="GO" id="GO:0046872">
    <property type="term" value="F:metal ion binding"/>
    <property type="evidence" value="ECO:0007669"/>
    <property type="project" value="UniProtKB-KW"/>
</dbReference>
<protein>
    <submittedName>
        <fullName evidence="12">Extracellular metalloprotease 1</fullName>
    </submittedName>
</protein>
<evidence type="ECO:0000256" key="10">
    <source>
        <dbReference type="SAM" id="SignalP"/>
    </source>
</evidence>
<dbReference type="InterPro" id="IPR024079">
    <property type="entry name" value="MetalloPept_cat_dom_sf"/>
</dbReference>
<keyword evidence="7 12" id="KW-0482">Metalloprotease</keyword>
<keyword evidence="5" id="KW-0378">Hydrolase</keyword>
<feature type="compositionally biased region" description="Gly residues" evidence="9">
    <location>
        <begin position="598"/>
        <end position="607"/>
    </location>
</feature>
<evidence type="ECO:0000313" key="13">
    <source>
        <dbReference type="Proteomes" id="UP000827549"/>
    </source>
</evidence>
<evidence type="ECO:0000256" key="5">
    <source>
        <dbReference type="ARBA" id="ARBA00022801"/>
    </source>
</evidence>
<feature type="compositionally biased region" description="Low complexity" evidence="9">
    <location>
        <begin position="92"/>
        <end position="116"/>
    </location>
</feature>
<evidence type="ECO:0000256" key="9">
    <source>
        <dbReference type="SAM" id="MobiDB-lite"/>
    </source>
</evidence>
<feature type="compositionally biased region" description="Basic and acidic residues" evidence="9">
    <location>
        <begin position="388"/>
        <end position="397"/>
    </location>
</feature>
<evidence type="ECO:0000313" key="12">
    <source>
        <dbReference type="EMBL" id="WOO76539.1"/>
    </source>
</evidence>
<dbReference type="Proteomes" id="UP000827549">
    <property type="component" value="Chromosome 1"/>
</dbReference>
<sequence>MRVLPVLLAARVASAHFVGVRQITTDNITGSDVQISIIQSSTTTEASSAGITTDIWTTLPPSSDIISSTDISSATTTGTSSSQEPTGSPVIVPSANVTSTSTSSSVSAPANTTTVTHPDPKNGDDTWDVGGDDIPLPPAMRADEMVLTLAYTANANQTQCRAMAADFASGASTAVRRHLAGVDYVRRRRRGLIPQLCLPAVYTIQATVHWVMPAGKERATWVDSKAWQEQLKLTRAQLKTINAALNINEYWIWTGPGAEKFTDKPKSDSKLEWAKAWVGMAKKRIGTEAYKHLNIFVVEDAGETAAAYANFPGTAALKSTPDALVMSAYTVLNNFGGLPEWTVNNDEWGTTLAHEIGHWLGLYHIHQGGCASKTGDYVSSTPQYGRSENPDYSKRCDGTPMGGKRGLNEHNLMSYASGRTRSDGFFTRDQAVRAYVGYMLRRENKFGNDVTDDTKKFVGNCQQKLRRDASPDAKAEAERIVVPRDLAPLSRRQTTDLLAKYCERTDLVVENHDFSEYAIKGLYNADSPPLPEQPAAPALPPVSSAEVQQQPEAGGETGSNVDDVYAHVKQQYDQTGSVTAENNKPEVPPDLQNTGTSGDAGGGGGGAASPSSKPKGSAGHVAPGVLLPLVALVFALW</sequence>
<feature type="region of interest" description="Disordered" evidence="9">
    <location>
        <begin position="525"/>
        <end position="560"/>
    </location>
</feature>
<dbReference type="SUPFAM" id="SSF55486">
    <property type="entry name" value="Metalloproteases ('zincins'), catalytic domain"/>
    <property type="match status" value="1"/>
</dbReference>
<dbReference type="GO" id="GO:0006508">
    <property type="term" value="P:proteolysis"/>
    <property type="evidence" value="ECO:0007669"/>
    <property type="project" value="UniProtKB-KW"/>
</dbReference>
<keyword evidence="6" id="KW-0862">Zinc</keyword>
<dbReference type="RefSeq" id="XP_062622571.1">
    <property type="nucleotide sequence ID" value="XM_062766587.1"/>
</dbReference>
<keyword evidence="13" id="KW-1185">Reference proteome</keyword>
<feature type="chain" id="PRO_5042072143" evidence="10">
    <location>
        <begin position="16"/>
        <end position="637"/>
    </location>
</feature>
<accession>A0AAF0Y262</accession>
<keyword evidence="3" id="KW-0479">Metal-binding</keyword>
<dbReference type="PANTHER" id="PTHR47466">
    <property type="match status" value="1"/>
</dbReference>
<evidence type="ECO:0000256" key="6">
    <source>
        <dbReference type="ARBA" id="ARBA00022833"/>
    </source>
</evidence>
<dbReference type="GO" id="GO:0008237">
    <property type="term" value="F:metallopeptidase activity"/>
    <property type="evidence" value="ECO:0007669"/>
    <property type="project" value="UniProtKB-KW"/>
</dbReference>
<evidence type="ECO:0000256" key="8">
    <source>
        <dbReference type="ARBA" id="ARBA00023157"/>
    </source>
</evidence>
<keyword evidence="4 10" id="KW-0732">Signal</keyword>
<feature type="signal peptide" evidence="10">
    <location>
        <begin position="1"/>
        <end position="15"/>
    </location>
</feature>